<evidence type="ECO:0000313" key="3">
    <source>
        <dbReference type="Proteomes" id="UP000265816"/>
    </source>
</evidence>
<evidence type="ECO:0000313" key="2">
    <source>
        <dbReference type="EMBL" id="RID86852.1"/>
    </source>
</evidence>
<comment type="caution">
    <text evidence="2">The sequence shown here is derived from an EMBL/GenBank/DDBJ whole genome shotgun (WGS) entry which is preliminary data.</text>
</comment>
<accession>A0A398BAK8</accession>
<organism evidence="2 3">
    <name type="scientific">Mesobacillus zeae</name>
    <dbReference type="NCBI Taxonomy" id="1917180"/>
    <lineage>
        <taxon>Bacteria</taxon>
        <taxon>Bacillati</taxon>
        <taxon>Bacillota</taxon>
        <taxon>Bacilli</taxon>
        <taxon>Bacillales</taxon>
        <taxon>Bacillaceae</taxon>
        <taxon>Mesobacillus</taxon>
    </lineage>
</organism>
<dbReference type="EMBL" id="QWVT01000011">
    <property type="protein sequence ID" value="RID86852.1"/>
    <property type="molecule type" value="Genomic_DNA"/>
</dbReference>
<reference evidence="2 3" key="1">
    <citation type="submission" date="2018-08" db="EMBL/GenBank/DDBJ databases">
        <title>Bacillus jemisoniae sp. nov., Bacillus chryseoplanitiae sp. nov., Bacillus resnikiae sp. nov., and Bacillus frankliniae sp. nov., isolated from Viking spacecraft and associated surfaces.</title>
        <authorList>
            <person name="Seuylemezian A."/>
            <person name="Vaishampayan P."/>
        </authorList>
    </citation>
    <scope>NUCLEOTIDE SEQUENCE [LARGE SCALE GENOMIC DNA]</scope>
    <source>
        <strain evidence="2 3">JJ-247</strain>
    </source>
</reference>
<keyword evidence="3" id="KW-1185">Reference proteome</keyword>
<feature type="region of interest" description="Disordered" evidence="1">
    <location>
        <begin position="57"/>
        <end position="82"/>
    </location>
</feature>
<name>A0A398BAK8_9BACI</name>
<dbReference type="Proteomes" id="UP000265816">
    <property type="component" value="Unassembled WGS sequence"/>
</dbReference>
<sequence length="82" mass="9322">MASVATNKIVSTLRNADHTFLVPPKPQTARKKEIIDMYKRAYKKPVLSLPAGIKKVKNNSQQSIQRRKAHRFSLDFKKSPAC</sequence>
<evidence type="ECO:0000256" key="1">
    <source>
        <dbReference type="SAM" id="MobiDB-lite"/>
    </source>
</evidence>
<protein>
    <submittedName>
        <fullName evidence="2">Uncharacterized protein</fullName>
    </submittedName>
</protein>
<dbReference type="AlphaFoldDB" id="A0A398BAK8"/>
<gene>
    <name evidence="2" type="ORF">D1970_06265</name>
</gene>
<proteinExistence type="predicted"/>
<feature type="compositionally biased region" description="Basic and acidic residues" evidence="1">
    <location>
        <begin position="72"/>
        <end position="82"/>
    </location>
</feature>